<organism evidence="2 3">
    <name type="scientific">Candidatus Falkowbacteria bacterium RBG_13_39_14</name>
    <dbReference type="NCBI Taxonomy" id="1797985"/>
    <lineage>
        <taxon>Bacteria</taxon>
        <taxon>Candidatus Falkowiibacteriota</taxon>
    </lineage>
</organism>
<comment type="caution">
    <text evidence="2">The sequence shown here is derived from an EMBL/GenBank/DDBJ whole genome shotgun (WGS) entry which is preliminary data.</text>
</comment>
<keyword evidence="1" id="KW-1133">Transmembrane helix</keyword>
<accession>A0A1F5S3J1</accession>
<reference evidence="2 3" key="1">
    <citation type="journal article" date="2016" name="Nat. Commun.">
        <title>Thousands of microbial genomes shed light on interconnected biogeochemical processes in an aquifer system.</title>
        <authorList>
            <person name="Anantharaman K."/>
            <person name="Brown C.T."/>
            <person name="Hug L.A."/>
            <person name="Sharon I."/>
            <person name="Castelle C.J."/>
            <person name="Probst A.J."/>
            <person name="Thomas B.C."/>
            <person name="Singh A."/>
            <person name="Wilkins M.J."/>
            <person name="Karaoz U."/>
            <person name="Brodie E.L."/>
            <person name="Williams K.H."/>
            <person name="Hubbard S.S."/>
            <person name="Banfield J.F."/>
        </authorList>
    </citation>
    <scope>NUCLEOTIDE SEQUENCE [LARGE SCALE GENOMIC DNA]</scope>
</reference>
<dbReference type="EMBL" id="MFFS01000068">
    <property type="protein sequence ID" value="OGF21206.1"/>
    <property type="molecule type" value="Genomic_DNA"/>
</dbReference>
<feature type="transmembrane region" description="Helical" evidence="1">
    <location>
        <begin position="16"/>
        <end position="33"/>
    </location>
</feature>
<sequence>MFTAKKPSPQKNIEKAIIAAIFIIQFILLIFIYRQNSYIKKIFEQNELRLSTVEGHLRQMSAKINSIQSSVMRLNSQIYNRE</sequence>
<name>A0A1F5S3J1_9BACT</name>
<dbReference type="Proteomes" id="UP000178323">
    <property type="component" value="Unassembled WGS sequence"/>
</dbReference>
<proteinExistence type="predicted"/>
<evidence type="ECO:0000256" key="1">
    <source>
        <dbReference type="SAM" id="Phobius"/>
    </source>
</evidence>
<dbReference type="AlphaFoldDB" id="A0A1F5S3J1"/>
<evidence type="ECO:0000313" key="3">
    <source>
        <dbReference type="Proteomes" id="UP000178323"/>
    </source>
</evidence>
<keyword evidence="1" id="KW-0812">Transmembrane</keyword>
<keyword evidence="1" id="KW-0472">Membrane</keyword>
<protein>
    <submittedName>
        <fullName evidence="2">Uncharacterized protein</fullName>
    </submittedName>
</protein>
<evidence type="ECO:0000313" key="2">
    <source>
        <dbReference type="EMBL" id="OGF21206.1"/>
    </source>
</evidence>
<gene>
    <name evidence="2" type="ORF">A2Y83_02805</name>
</gene>